<dbReference type="Proteomes" id="UP000075881">
    <property type="component" value="Unassembled WGS sequence"/>
</dbReference>
<name>A0A182KI62_9DIPT</name>
<reference evidence="1" key="2">
    <citation type="submission" date="2020-05" db="UniProtKB">
        <authorList>
            <consortium name="EnsemblMetazoa"/>
        </authorList>
    </citation>
    <scope>IDENTIFICATION</scope>
    <source>
        <strain evidence="1">ACHKN1017</strain>
    </source>
</reference>
<protein>
    <submittedName>
        <fullName evidence="1">Uncharacterized protein</fullName>
    </submittedName>
</protein>
<sequence length="82" mass="9314">MAWFVAFEGKQTPINCTFEVSQPIMLPRVAVHIFLLSIVLSKRIAKIWPVEPSEQKALCSAVGKIGTPFKRTRLLRRKSFTV</sequence>
<organism evidence="1 2">
    <name type="scientific">Anopheles christyi</name>
    <dbReference type="NCBI Taxonomy" id="43041"/>
    <lineage>
        <taxon>Eukaryota</taxon>
        <taxon>Metazoa</taxon>
        <taxon>Ecdysozoa</taxon>
        <taxon>Arthropoda</taxon>
        <taxon>Hexapoda</taxon>
        <taxon>Insecta</taxon>
        <taxon>Pterygota</taxon>
        <taxon>Neoptera</taxon>
        <taxon>Endopterygota</taxon>
        <taxon>Diptera</taxon>
        <taxon>Nematocera</taxon>
        <taxon>Culicoidea</taxon>
        <taxon>Culicidae</taxon>
        <taxon>Anophelinae</taxon>
        <taxon>Anopheles</taxon>
    </lineage>
</organism>
<evidence type="ECO:0000313" key="1">
    <source>
        <dbReference type="EnsemblMetazoa" id="ACHR014154-PA"/>
    </source>
</evidence>
<reference evidence="2" key="1">
    <citation type="submission" date="2013-03" db="EMBL/GenBank/DDBJ databases">
        <title>The Genome Sequence of Anopheles christyi ACHKN1017.</title>
        <authorList>
            <consortium name="The Broad Institute Genomics Platform"/>
            <person name="Neafsey D.E."/>
            <person name="Besansky N."/>
            <person name="Walker B."/>
            <person name="Young S.K."/>
            <person name="Zeng Q."/>
            <person name="Gargeya S."/>
            <person name="Fitzgerald M."/>
            <person name="Haas B."/>
            <person name="Abouelleil A."/>
            <person name="Allen A.W."/>
            <person name="Alvarado L."/>
            <person name="Arachchi H.M."/>
            <person name="Berlin A.M."/>
            <person name="Chapman S.B."/>
            <person name="Gainer-Dewar J."/>
            <person name="Goldberg J."/>
            <person name="Griggs A."/>
            <person name="Gujja S."/>
            <person name="Hansen M."/>
            <person name="Howarth C."/>
            <person name="Imamovic A."/>
            <person name="Ireland A."/>
            <person name="Larimer J."/>
            <person name="McCowan C."/>
            <person name="Murphy C."/>
            <person name="Pearson M."/>
            <person name="Poon T.W."/>
            <person name="Priest M."/>
            <person name="Roberts A."/>
            <person name="Saif S."/>
            <person name="Shea T."/>
            <person name="Sisk P."/>
            <person name="Sykes S."/>
            <person name="Wortman J."/>
            <person name="Nusbaum C."/>
            <person name="Birren B."/>
        </authorList>
    </citation>
    <scope>NUCLEOTIDE SEQUENCE [LARGE SCALE GENOMIC DNA]</scope>
    <source>
        <strain evidence="2">ACHKN1017</strain>
    </source>
</reference>
<dbReference type="AlphaFoldDB" id="A0A182KI62"/>
<keyword evidence="2" id="KW-1185">Reference proteome</keyword>
<dbReference type="VEuPathDB" id="VectorBase:ACHR014154"/>
<proteinExistence type="predicted"/>
<accession>A0A182KI62</accession>
<evidence type="ECO:0000313" key="2">
    <source>
        <dbReference type="Proteomes" id="UP000075881"/>
    </source>
</evidence>
<dbReference type="EnsemblMetazoa" id="ACHR014154-RA">
    <property type="protein sequence ID" value="ACHR014154-PA"/>
    <property type="gene ID" value="ACHR014154"/>
</dbReference>